<evidence type="ECO:0000256" key="4">
    <source>
        <dbReference type="ARBA" id="ARBA00023002"/>
    </source>
</evidence>
<keyword evidence="6" id="KW-1185">Reference proteome</keyword>
<evidence type="ECO:0000256" key="3">
    <source>
        <dbReference type="ARBA" id="ARBA00022827"/>
    </source>
</evidence>
<proteinExistence type="predicted"/>
<sequence>MATSAPPPENTFVLIIGAGPVGLLAATMLASYGYRSVVLERKAQRSVQQPKAHAINARSLEILAQTGLSIPAIRDLGAPAADADLVRFEQSLAGIEYGRYAYERQDEAVKEFVPEPLANVPQPKLEDFLQNHAIKTGLVTVHYGWQWQYCVQDSANEVRSEVLHLATGQVIHIQSKYLLACDGAHSRARTALEIPTTTPKSANPTSARYISVTISGDWSRYRSGMLHVIIQDEELRVFIVYDRASSWVLMFGIPHDDPVGKYTEPYCRKVVDKASEKVDYKIVNICAWEAANRVAAFYRSQKVPSAFVLGDAAHTFPNAGGLGVNTGIGDVQNLVWKIHAIEKGWTEQPDTLLDTYTSERRPVAEISCKISDHNQTRIRQICRRVSISMANPEVDWLNPEKRKLLEDTINAQWSFSDHLNLHIGYIYGQDNLGFTPERGEQIPANSLFYKPQCVPGVRLPHGWITRDKATLSTINLVSLSAFTVFAASTLQGLPVFVEGPRGIPIVYQQLERDFRDPSGRWSAVMGFGSGQKLVVVRPDHHILGFAATADKVCQLLLEAV</sequence>
<dbReference type="GO" id="GO:0016709">
    <property type="term" value="F:oxidoreductase activity, acting on paired donors, with incorporation or reduction of molecular oxygen, NAD(P)H as one donor, and incorporation of one atom of oxygen"/>
    <property type="evidence" value="ECO:0007669"/>
    <property type="project" value="UniProtKB-ARBA"/>
</dbReference>
<dbReference type="PRINTS" id="PR00420">
    <property type="entry name" value="RNGMNOXGNASE"/>
</dbReference>
<gene>
    <name evidence="5" type="ORF">ATEIFO6365_0017000500</name>
</gene>
<comment type="cofactor">
    <cofactor evidence="1">
        <name>FAD</name>
        <dbReference type="ChEBI" id="CHEBI:57692"/>
    </cofactor>
</comment>
<dbReference type="Gene3D" id="3.40.30.120">
    <property type="match status" value="1"/>
</dbReference>
<dbReference type="PANTHER" id="PTHR43004">
    <property type="entry name" value="TRK SYSTEM POTASSIUM UPTAKE PROTEIN"/>
    <property type="match status" value="1"/>
</dbReference>
<dbReference type="Gene3D" id="3.30.9.10">
    <property type="entry name" value="D-Amino Acid Oxidase, subunit A, domain 2"/>
    <property type="match status" value="1"/>
</dbReference>
<keyword evidence="3" id="KW-0274">FAD</keyword>
<dbReference type="InterPro" id="IPR036188">
    <property type="entry name" value="FAD/NAD-bd_sf"/>
</dbReference>
<name>A0A5M3ZDQ4_ASPTE</name>
<dbReference type="Pfam" id="PF01494">
    <property type="entry name" value="FAD_binding_3"/>
    <property type="match status" value="1"/>
</dbReference>
<dbReference type="EMBL" id="BLJY01000017">
    <property type="protein sequence ID" value="GFF21843.1"/>
    <property type="molecule type" value="Genomic_DNA"/>
</dbReference>
<dbReference type="InterPro" id="IPR002938">
    <property type="entry name" value="FAD-bd"/>
</dbReference>
<comment type="caution">
    <text evidence="5">The sequence shown here is derived from an EMBL/GenBank/DDBJ whole genome shotgun (WGS) entry which is preliminary data.</text>
</comment>
<keyword evidence="5" id="KW-0503">Monooxygenase</keyword>
<evidence type="ECO:0000256" key="2">
    <source>
        <dbReference type="ARBA" id="ARBA00022630"/>
    </source>
</evidence>
<protein>
    <submittedName>
        <fullName evidence="5">FAD-binding monooxygenase</fullName>
    </submittedName>
</protein>
<accession>A0A5M3ZDQ4</accession>
<dbReference type="Proteomes" id="UP000452235">
    <property type="component" value="Unassembled WGS sequence"/>
</dbReference>
<dbReference type="InterPro" id="IPR050641">
    <property type="entry name" value="RIFMO-like"/>
</dbReference>
<keyword evidence="4" id="KW-0560">Oxidoreductase</keyword>
<dbReference type="Gene3D" id="3.50.50.60">
    <property type="entry name" value="FAD/NAD(P)-binding domain"/>
    <property type="match status" value="1"/>
</dbReference>
<reference evidence="5 6" key="1">
    <citation type="submission" date="2020-01" db="EMBL/GenBank/DDBJ databases">
        <title>Aspergillus terreus IFO 6365 whole genome shotgun sequence.</title>
        <authorList>
            <person name="Kanamasa S."/>
            <person name="Takahashi H."/>
        </authorList>
    </citation>
    <scope>NUCLEOTIDE SEQUENCE [LARGE SCALE GENOMIC DNA]</scope>
    <source>
        <strain evidence="5 6">IFO 6365</strain>
    </source>
</reference>
<dbReference type="OrthoDB" id="2690153at2759"/>
<dbReference type="PANTHER" id="PTHR43004:SF19">
    <property type="entry name" value="BINDING MONOOXYGENASE, PUTATIVE (JCVI)-RELATED"/>
    <property type="match status" value="1"/>
</dbReference>
<evidence type="ECO:0000256" key="1">
    <source>
        <dbReference type="ARBA" id="ARBA00001974"/>
    </source>
</evidence>
<dbReference type="SUPFAM" id="SSF51905">
    <property type="entry name" value="FAD/NAD(P)-binding domain"/>
    <property type="match status" value="1"/>
</dbReference>
<evidence type="ECO:0000313" key="6">
    <source>
        <dbReference type="Proteomes" id="UP000452235"/>
    </source>
</evidence>
<dbReference type="VEuPathDB" id="FungiDB:ATEG_08831"/>
<keyword evidence="2" id="KW-0285">Flavoprotein</keyword>
<dbReference type="GO" id="GO:0071949">
    <property type="term" value="F:FAD binding"/>
    <property type="evidence" value="ECO:0007669"/>
    <property type="project" value="InterPro"/>
</dbReference>
<evidence type="ECO:0000313" key="5">
    <source>
        <dbReference type="EMBL" id="GFF21843.1"/>
    </source>
</evidence>
<organism evidence="5 6">
    <name type="scientific">Aspergillus terreus</name>
    <dbReference type="NCBI Taxonomy" id="33178"/>
    <lineage>
        <taxon>Eukaryota</taxon>
        <taxon>Fungi</taxon>
        <taxon>Dikarya</taxon>
        <taxon>Ascomycota</taxon>
        <taxon>Pezizomycotina</taxon>
        <taxon>Eurotiomycetes</taxon>
        <taxon>Eurotiomycetidae</taxon>
        <taxon>Eurotiales</taxon>
        <taxon>Aspergillaceae</taxon>
        <taxon>Aspergillus</taxon>
        <taxon>Aspergillus subgen. Circumdati</taxon>
    </lineage>
</organism>
<dbReference type="AlphaFoldDB" id="A0A5M3ZDQ4"/>